<dbReference type="SUPFAM" id="SSF51735">
    <property type="entry name" value="NAD(P)-binding Rossmann-fold domains"/>
    <property type="match status" value="1"/>
</dbReference>
<dbReference type="NCBIfam" id="NF006509">
    <property type="entry name" value="PRK08945.1"/>
    <property type="match status" value="1"/>
</dbReference>
<dbReference type="OrthoDB" id="9790785at2"/>
<dbReference type="GO" id="GO:0016491">
    <property type="term" value="F:oxidoreductase activity"/>
    <property type="evidence" value="ECO:0007669"/>
    <property type="project" value="UniProtKB-KW"/>
</dbReference>
<keyword evidence="5" id="KW-1185">Reference proteome</keyword>
<accession>A0A426QMN8</accession>
<comment type="similarity">
    <text evidence="1 3">Belongs to the short-chain dehydrogenases/reductases (SDR) family.</text>
</comment>
<dbReference type="RefSeq" id="WP_125182276.1">
    <property type="nucleotide sequence ID" value="NZ_QZMU01000001.1"/>
</dbReference>
<dbReference type="Proteomes" id="UP000287798">
    <property type="component" value="Unassembled WGS sequence"/>
</dbReference>
<dbReference type="PRINTS" id="PR00081">
    <property type="entry name" value="GDHRDH"/>
</dbReference>
<dbReference type="PROSITE" id="PS00061">
    <property type="entry name" value="ADH_SHORT"/>
    <property type="match status" value="1"/>
</dbReference>
<dbReference type="Pfam" id="PF00106">
    <property type="entry name" value="adh_short"/>
    <property type="match status" value="1"/>
</dbReference>
<evidence type="ECO:0000256" key="3">
    <source>
        <dbReference type="RuleBase" id="RU000363"/>
    </source>
</evidence>
<dbReference type="Gene3D" id="3.40.50.720">
    <property type="entry name" value="NAD(P)-binding Rossmann-like Domain"/>
    <property type="match status" value="1"/>
</dbReference>
<comment type="caution">
    <text evidence="4">The sequence shown here is derived from an EMBL/GenBank/DDBJ whole genome shotgun (WGS) entry which is preliminary data.</text>
</comment>
<dbReference type="PANTHER" id="PTHR42901:SF1">
    <property type="entry name" value="ALCOHOL DEHYDROGENASE"/>
    <property type="match status" value="1"/>
</dbReference>
<evidence type="ECO:0000256" key="1">
    <source>
        <dbReference type="ARBA" id="ARBA00006484"/>
    </source>
</evidence>
<evidence type="ECO:0000313" key="4">
    <source>
        <dbReference type="EMBL" id="RRQ22936.1"/>
    </source>
</evidence>
<gene>
    <name evidence="4" type="ORF">D6C00_14045</name>
</gene>
<evidence type="ECO:0000313" key="5">
    <source>
        <dbReference type="Proteomes" id="UP000287798"/>
    </source>
</evidence>
<organism evidence="4 5">
    <name type="scientific">Thiohalobacter thiocyanaticus</name>
    <dbReference type="NCBI Taxonomy" id="585455"/>
    <lineage>
        <taxon>Bacteria</taxon>
        <taxon>Pseudomonadati</taxon>
        <taxon>Pseudomonadota</taxon>
        <taxon>Gammaproteobacteria</taxon>
        <taxon>Thiohalobacterales</taxon>
        <taxon>Thiohalobacteraceae</taxon>
        <taxon>Thiohalobacter</taxon>
    </lineage>
</organism>
<proteinExistence type="inferred from homology"/>
<dbReference type="InterPro" id="IPR002347">
    <property type="entry name" value="SDR_fam"/>
</dbReference>
<reference evidence="4 5" key="1">
    <citation type="journal article" date="2010" name="Int. J. Syst. Evol. Microbiol.">
        <title>Thiohalobacter thiocyanaticus gen. nov., sp. nov., a moderately halophilic, sulfur-oxidizing gammaproteobacterium from hypersaline lakes, that utilizes thiocyanate.</title>
        <authorList>
            <person name="Sorokin D.Y."/>
            <person name="Kovaleva O.L."/>
            <person name="Tourova T.P."/>
            <person name="Muyzer G."/>
        </authorList>
    </citation>
    <scope>NUCLEOTIDE SEQUENCE [LARGE SCALE GENOMIC DNA]</scope>
    <source>
        <strain evidence="4 5">Hrh1</strain>
    </source>
</reference>
<protein>
    <submittedName>
        <fullName evidence="4">YciK family oxidoreductase</fullName>
    </submittedName>
</protein>
<dbReference type="PRINTS" id="PR00080">
    <property type="entry name" value="SDRFAMILY"/>
</dbReference>
<dbReference type="InterPro" id="IPR020904">
    <property type="entry name" value="Sc_DH/Rdtase_CS"/>
</dbReference>
<dbReference type="EMBL" id="QZMU01000001">
    <property type="protein sequence ID" value="RRQ22936.1"/>
    <property type="molecule type" value="Genomic_DNA"/>
</dbReference>
<dbReference type="InterPro" id="IPR036291">
    <property type="entry name" value="NAD(P)-bd_dom_sf"/>
</dbReference>
<dbReference type="AlphaFoldDB" id="A0A426QMN8"/>
<name>A0A426QMN8_9GAMM</name>
<evidence type="ECO:0000256" key="2">
    <source>
        <dbReference type="ARBA" id="ARBA00023002"/>
    </source>
</evidence>
<keyword evidence="2" id="KW-0560">Oxidoreductase</keyword>
<sequence>MTTKSDPDFSLTLSDWQPATDLLADRVVLITGAGEGIGRELARQCAGHGATVILLGKTVRELESVYDEIVGAGAPEPVIHPMDLAGARPEDYITLAGALDEQFGRLDALVHNAAMLGALTPITHYPGERWYQVMQTNLHAPFLLTQACLGLLNAAGDARLLFVADEVGRRARAYWGAYAASKAGLEALMQTLAAELETNTGIHVNSLDPGAVRTRLRTQAYPGEDPNPLPLPAEVIDAFLYLLGPDGRTHTGRQFTRTPEGRLIG</sequence>
<dbReference type="PANTHER" id="PTHR42901">
    <property type="entry name" value="ALCOHOL DEHYDROGENASE"/>
    <property type="match status" value="1"/>
</dbReference>